<keyword evidence="2" id="KW-1185">Reference proteome</keyword>
<dbReference type="Proteomes" id="UP000053477">
    <property type="component" value="Unassembled WGS sequence"/>
</dbReference>
<evidence type="ECO:0000313" key="2">
    <source>
        <dbReference type="Proteomes" id="UP000053477"/>
    </source>
</evidence>
<dbReference type="InParanoid" id="A0A0H2S874"/>
<sequence length="257" mass="29636">MFIHFRPWMIYKDLSRFGIQATSSTLSSVKVSEVDNVEAFREYFRVAEVYPDADDRCPILSCQFRFCTASLFAFNRRQRHRFTFFTLLPFIQHRGYEMRNRSETSRFVDLFAGVAAEDEEVEGTEDEIDEDEDLEEADREALEPMALRLIERGNDEFDAAFEALRQRATTRGGRRDDEYGEDGVEGRRIDAFQSLVGLPNVNDTHIFSLQVKAGMEQVVVLRQRSCVHRGPCPSPCPTILPPSSLRVSFLDPLHTHR</sequence>
<name>A0A0H2S874_9AGAM</name>
<gene>
    <name evidence="1" type="ORF">SCHPADRAFT_5859</name>
</gene>
<protein>
    <submittedName>
        <fullName evidence="1">Uncharacterized protein</fullName>
    </submittedName>
</protein>
<evidence type="ECO:0000313" key="1">
    <source>
        <dbReference type="EMBL" id="KLO20422.1"/>
    </source>
</evidence>
<proteinExistence type="predicted"/>
<dbReference type="EMBL" id="KQ085882">
    <property type="protein sequence ID" value="KLO20422.1"/>
    <property type="molecule type" value="Genomic_DNA"/>
</dbReference>
<organism evidence="1 2">
    <name type="scientific">Schizopora paradoxa</name>
    <dbReference type="NCBI Taxonomy" id="27342"/>
    <lineage>
        <taxon>Eukaryota</taxon>
        <taxon>Fungi</taxon>
        <taxon>Dikarya</taxon>
        <taxon>Basidiomycota</taxon>
        <taxon>Agaricomycotina</taxon>
        <taxon>Agaricomycetes</taxon>
        <taxon>Hymenochaetales</taxon>
        <taxon>Schizoporaceae</taxon>
        <taxon>Schizopora</taxon>
    </lineage>
</organism>
<reference evidence="1 2" key="1">
    <citation type="submission" date="2015-04" db="EMBL/GenBank/DDBJ databases">
        <title>Complete genome sequence of Schizopora paradoxa KUC8140, a cosmopolitan wood degrader in East Asia.</title>
        <authorList>
            <consortium name="DOE Joint Genome Institute"/>
            <person name="Min B."/>
            <person name="Park H."/>
            <person name="Jang Y."/>
            <person name="Kim J.-J."/>
            <person name="Kim K.H."/>
            <person name="Pangilinan J."/>
            <person name="Lipzen A."/>
            <person name="Riley R."/>
            <person name="Grigoriev I.V."/>
            <person name="Spatafora J.W."/>
            <person name="Choi I.-G."/>
        </authorList>
    </citation>
    <scope>NUCLEOTIDE SEQUENCE [LARGE SCALE GENOMIC DNA]</scope>
    <source>
        <strain evidence="1 2">KUC8140</strain>
    </source>
</reference>
<dbReference type="AlphaFoldDB" id="A0A0H2S874"/>
<accession>A0A0H2S874</accession>